<dbReference type="GO" id="GO:0030896">
    <property type="term" value="C:checkpoint clamp complex"/>
    <property type="evidence" value="ECO:0007669"/>
    <property type="project" value="TreeGrafter"/>
</dbReference>
<sequence length="431" mass="46917">MLRLRPDAFDEEDDDGITPLPELDALPARMMASPSQEADPGLAGLRHSHHHHPSYGPPFEQMAFDEATPAPRSVFLSPSQPQEDFARASNSASAGGDPHLAAGDALDESDARMTSNFFANTDHGPAILAALKTFPANDDSYVLLTMLRTGIRFDLEIQTSLLASLFIDRKFFTEFHCQQHSTVLVPLNTLIDCLSLFSASAPPGAGAQHGHYAASGEGNRANIPFDPPGPGAGASTFTPASGLAYLEITWDFDGQLMLNIFSNKEYASCAINTLHDTQRMHSILHQHQGSPATEVAVISMKAHWLRDAFHEMDTNSDVLAVRISGTEAPYFSFATDNVLSGYTEFSFPRSGRVIDCFRVSPGLSTVVCNFTIELARASTRALAISNMATLHLFEERLLRLSLPLAFSDRGTADITNQTPESQRFLIEFTTA</sequence>
<dbReference type="GeneID" id="20529102"/>
<dbReference type="Proteomes" id="UP000030693">
    <property type="component" value="Unassembled WGS sequence"/>
</dbReference>
<dbReference type="Gene3D" id="3.70.10.10">
    <property type="match status" value="1"/>
</dbReference>
<evidence type="ECO:0000313" key="7">
    <source>
        <dbReference type="EMBL" id="KCV68958.1"/>
    </source>
</evidence>
<feature type="region of interest" description="Disordered" evidence="6">
    <location>
        <begin position="1"/>
        <end position="103"/>
    </location>
</feature>
<dbReference type="Pfam" id="PF02144">
    <property type="entry name" value="Rad1"/>
    <property type="match status" value="1"/>
</dbReference>
<accession>A0A058Z4Y8</accession>
<dbReference type="STRING" id="691883.A0A058Z4Y8"/>
<dbReference type="EMBL" id="KB932207">
    <property type="protein sequence ID" value="KCV68958.1"/>
    <property type="molecule type" value="Genomic_DNA"/>
</dbReference>
<evidence type="ECO:0000256" key="3">
    <source>
        <dbReference type="ARBA" id="ARBA00022763"/>
    </source>
</evidence>
<evidence type="ECO:0000256" key="5">
    <source>
        <dbReference type="ARBA" id="ARBA00023242"/>
    </source>
</evidence>
<organism evidence="7">
    <name type="scientific">Fonticula alba</name>
    <name type="common">Slime mold</name>
    <dbReference type="NCBI Taxonomy" id="691883"/>
    <lineage>
        <taxon>Eukaryota</taxon>
        <taxon>Rotosphaerida</taxon>
        <taxon>Fonticulaceae</taxon>
        <taxon>Fonticula</taxon>
    </lineage>
</organism>
<dbReference type="GO" id="GO:0000077">
    <property type="term" value="P:DNA damage checkpoint signaling"/>
    <property type="evidence" value="ECO:0007669"/>
    <property type="project" value="InterPro"/>
</dbReference>
<evidence type="ECO:0000256" key="2">
    <source>
        <dbReference type="ARBA" id="ARBA00010991"/>
    </source>
</evidence>
<comment type="similarity">
    <text evidence="2">Belongs to the rad1 family.</text>
</comment>
<dbReference type="OrthoDB" id="337581at2759"/>
<keyword evidence="3" id="KW-0227">DNA damage</keyword>
<dbReference type="InterPro" id="IPR003021">
    <property type="entry name" value="Rad1_Rec1_Rad17"/>
</dbReference>
<keyword evidence="8" id="KW-1185">Reference proteome</keyword>
<evidence type="ECO:0000256" key="1">
    <source>
        <dbReference type="ARBA" id="ARBA00004123"/>
    </source>
</evidence>
<proteinExistence type="inferred from homology"/>
<keyword evidence="5" id="KW-0539">Nucleus</keyword>
<dbReference type="GO" id="GO:0006281">
    <property type="term" value="P:DNA repair"/>
    <property type="evidence" value="ECO:0007669"/>
    <property type="project" value="UniProtKB-KW"/>
</dbReference>
<evidence type="ECO:0000256" key="4">
    <source>
        <dbReference type="ARBA" id="ARBA00023204"/>
    </source>
</evidence>
<evidence type="ECO:0000313" key="8">
    <source>
        <dbReference type="Proteomes" id="UP000030693"/>
    </source>
</evidence>
<dbReference type="PANTHER" id="PTHR10870:SF0">
    <property type="entry name" value="CELL CYCLE CHECKPOINT PROTEIN RAD1"/>
    <property type="match status" value="1"/>
</dbReference>
<dbReference type="AlphaFoldDB" id="A0A058Z4Y8"/>
<reference evidence="7" key="1">
    <citation type="submission" date="2013-04" db="EMBL/GenBank/DDBJ databases">
        <title>The Genome Sequence of Fonticula alba ATCC 38817.</title>
        <authorList>
            <consortium name="The Broad Institute Genomics Platform"/>
            <person name="Russ C."/>
            <person name="Cuomo C."/>
            <person name="Burger G."/>
            <person name="Gray M.W."/>
            <person name="Holland P.W.H."/>
            <person name="King N."/>
            <person name="Lang F.B.F."/>
            <person name="Roger A.J."/>
            <person name="Ruiz-Trillo I."/>
            <person name="Brown M."/>
            <person name="Walker B."/>
            <person name="Young S."/>
            <person name="Zeng Q."/>
            <person name="Gargeya S."/>
            <person name="Fitzgerald M."/>
            <person name="Haas B."/>
            <person name="Abouelleil A."/>
            <person name="Allen A.W."/>
            <person name="Alvarado L."/>
            <person name="Arachchi H.M."/>
            <person name="Berlin A.M."/>
            <person name="Chapman S.B."/>
            <person name="Gainer-Dewar J."/>
            <person name="Goldberg J."/>
            <person name="Griggs A."/>
            <person name="Gujja S."/>
            <person name="Hansen M."/>
            <person name="Howarth C."/>
            <person name="Imamovic A."/>
            <person name="Ireland A."/>
            <person name="Larimer J."/>
            <person name="McCowan C."/>
            <person name="Murphy C."/>
            <person name="Pearson M."/>
            <person name="Poon T.W."/>
            <person name="Priest M."/>
            <person name="Roberts A."/>
            <person name="Saif S."/>
            <person name="Shea T."/>
            <person name="Sisk P."/>
            <person name="Sykes S."/>
            <person name="Wortman J."/>
            <person name="Nusbaum C."/>
            <person name="Birren B."/>
        </authorList>
    </citation>
    <scope>NUCLEOTIDE SEQUENCE [LARGE SCALE GENOMIC DNA]</scope>
    <source>
        <strain evidence="7">ATCC 38817</strain>
    </source>
</reference>
<evidence type="ECO:0000256" key="6">
    <source>
        <dbReference type="SAM" id="MobiDB-lite"/>
    </source>
</evidence>
<comment type="subcellular location">
    <subcellularLocation>
        <location evidence="1">Nucleus</location>
    </subcellularLocation>
</comment>
<gene>
    <name evidence="7" type="ORF">H696_04377</name>
</gene>
<feature type="compositionally biased region" description="Polar residues" evidence="6">
    <location>
        <begin position="76"/>
        <end position="93"/>
    </location>
</feature>
<dbReference type="PANTHER" id="PTHR10870">
    <property type="entry name" value="CELL CYCLE CHECKPOINT PROTEIN RAD1"/>
    <property type="match status" value="1"/>
</dbReference>
<dbReference type="RefSeq" id="XP_009496529.1">
    <property type="nucleotide sequence ID" value="XM_009498254.1"/>
</dbReference>
<name>A0A058Z4Y8_FONAL</name>
<protein>
    <submittedName>
        <fullName evidence="7">Uncharacterized protein</fullName>
    </submittedName>
</protein>
<keyword evidence="4" id="KW-0234">DNA repair</keyword>